<dbReference type="OrthoDB" id="9781705at2"/>
<keyword evidence="1" id="KW-0732">Signal</keyword>
<feature type="signal peptide" evidence="1">
    <location>
        <begin position="1"/>
        <end position="19"/>
    </location>
</feature>
<dbReference type="InterPro" id="IPR007210">
    <property type="entry name" value="ABC_Gly_betaine_transp_sub-bd"/>
</dbReference>
<accession>A0A1L7CTL0</accession>
<dbReference type="KEGG" id="cfk:CFRA_07735"/>
<dbReference type="GO" id="GO:0043190">
    <property type="term" value="C:ATP-binding cassette (ABC) transporter complex"/>
    <property type="evidence" value="ECO:0007669"/>
    <property type="project" value="InterPro"/>
</dbReference>
<dbReference type="EMBL" id="CP009247">
    <property type="protein sequence ID" value="APT89170.1"/>
    <property type="molecule type" value="Genomic_DNA"/>
</dbReference>
<protein>
    <submittedName>
        <fullName evidence="3">ABC transporter substrate-binding protein</fullName>
    </submittedName>
</protein>
<reference evidence="3 4" key="1">
    <citation type="submission" date="2014-08" db="EMBL/GenBank/DDBJ databases">
        <title>Complete genome sequence of Corynebacterium frankenforstense ST18(T) (=DSM 45800(T)), isolated from raw cow milk.</title>
        <authorList>
            <person name="Ruckert C."/>
            <person name="Albersmeier A."/>
            <person name="Winkler A."/>
            <person name="Lipski A."/>
            <person name="Kalinowski J."/>
        </authorList>
    </citation>
    <scope>NUCLEOTIDE SEQUENCE [LARGE SCALE GENOMIC DNA]</scope>
    <source>
        <strain evidence="3 4">ST18</strain>
    </source>
</reference>
<keyword evidence="4" id="KW-1185">Reference proteome</keyword>
<dbReference type="PROSITE" id="PS51257">
    <property type="entry name" value="PROKAR_LIPOPROTEIN"/>
    <property type="match status" value="1"/>
</dbReference>
<feature type="chain" id="PRO_5038370028" evidence="1">
    <location>
        <begin position="20"/>
        <end position="308"/>
    </location>
</feature>
<dbReference type="GO" id="GO:0022857">
    <property type="term" value="F:transmembrane transporter activity"/>
    <property type="evidence" value="ECO:0007669"/>
    <property type="project" value="InterPro"/>
</dbReference>
<proteinExistence type="predicted"/>
<evidence type="ECO:0000313" key="3">
    <source>
        <dbReference type="EMBL" id="APT89170.1"/>
    </source>
</evidence>
<sequence>MRALLGTALGAVLALALTACLSTDPTSTEATAGRGGDGTIVVGTANFPESDILGHIYAEALNEAGFDAEVSSGIGSREVYTSALESGDVDVFPEYLGALAVYYGVDVTPGTDTDELAGQAAGALPAGLAIAQPAPGENADSFRVLPETAEEHGLRTLADLAKLDPVRWAANPEITGRSFNAEGMERVYGVPADSIEYRLISDSGGPLTVTALRDGQVDVANIFTTSPALDSDGDEVDTVTLEDPEGLVNPENVTPLYRADALPEEAVAVLDRVSAALTTERLREFNLRNVGDERAEPAEIARDFVESL</sequence>
<evidence type="ECO:0000259" key="2">
    <source>
        <dbReference type="Pfam" id="PF04069"/>
    </source>
</evidence>
<dbReference type="Proteomes" id="UP000185434">
    <property type="component" value="Chromosome"/>
</dbReference>
<dbReference type="STRING" id="1437875.CFRA_07735"/>
<name>A0A1L7CTL0_9CORY</name>
<evidence type="ECO:0000313" key="4">
    <source>
        <dbReference type="Proteomes" id="UP000185434"/>
    </source>
</evidence>
<feature type="domain" description="ABC-type glycine betaine transport system substrate-binding" evidence="2">
    <location>
        <begin position="39"/>
        <end position="306"/>
    </location>
</feature>
<organism evidence="3 4">
    <name type="scientific">Corynebacterium frankenforstense DSM 45800</name>
    <dbReference type="NCBI Taxonomy" id="1437875"/>
    <lineage>
        <taxon>Bacteria</taxon>
        <taxon>Bacillati</taxon>
        <taxon>Actinomycetota</taxon>
        <taxon>Actinomycetes</taxon>
        <taxon>Mycobacteriales</taxon>
        <taxon>Corynebacteriaceae</taxon>
        <taxon>Corynebacterium</taxon>
    </lineage>
</organism>
<dbReference type="CDD" id="cd13606">
    <property type="entry name" value="PBP2_ProX_like"/>
    <property type="match status" value="1"/>
</dbReference>
<dbReference type="AlphaFoldDB" id="A0A1L7CTL0"/>
<dbReference type="Gene3D" id="3.40.190.10">
    <property type="entry name" value="Periplasmic binding protein-like II"/>
    <property type="match status" value="1"/>
</dbReference>
<dbReference type="Gene3D" id="3.40.190.120">
    <property type="entry name" value="Osmoprotection protein (prox), domain 2"/>
    <property type="match status" value="1"/>
</dbReference>
<evidence type="ECO:0000256" key="1">
    <source>
        <dbReference type="SAM" id="SignalP"/>
    </source>
</evidence>
<dbReference type="SUPFAM" id="SSF53850">
    <property type="entry name" value="Periplasmic binding protein-like II"/>
    <property type="match status" value="1"/>
</dbReference>
<dbReference type="Pfam" id="PF04069">
    <property type="entry name" value="OpuAC"/>
    <property type="match status" value="1"/>
</dbReference>
<gene>
    <name evidence="3" type="ORF">CFRA_07735</name>
</gene>